<reference evidence="1" key="1">
    <citation type="journal article" date="2021" name="Proc. Natl. Acad. Sci. U.S.A.">
        <title>A Catalog of Tens of Thousands of Viruses from Human Metagenomes Reveals Hidden Associations with Chronic Diseases.</title>
        <authorList>
            <person name="Tisza M.J."/>
            <person name="Buck C.B."/>
        </authorList>
    </citation>
    <scope>NUCLEOTIDE SEQUENCE</scope>
    <source>
        <strain evidence="1">CtOZu12</strain>
    </source>
</reference>
<name>A0A8D9UHQ4_9VIRU</name>
<proteinExistence type="predicted"/>
<sequence length="276" mass="31733">MKHFYEKDIFISKDVAAKINKACSTSYPEDWFSEDETPFTLTAKFADGTTMDIRCCGSQEAPSWCESILWAPDENGGLHEINCSGEVCDSILGNWELVDHDTENKYIVNVKIEEENEMPTNKKFNEMIIHSEKNNCSPYVSVDTPNGQFRIYCEPEDGYHGAFITFIRDGQAVEQDICMAEIDPDDKSGNTFSVKVWSEPQSEEYQENIHFGQYREPCCPYCGNKSVDEVDDFGNKIKFLCQECGQDFLMSIYTGEYFTLNRIPLKPFEEKEKEQE</sequence>
<dbReference type="EMBL" id="BK029940">
    <property type="protein sequence ID" value="DAD55780.1"/>
    <property type="molecule type" value="Genomic_DNA"/>
</dbReference>
<protein>
    <submittedName>
        <fullName evidence="1">Cysteine-rich protein</fullName>
    </submittedName>
</protein>
<organism evidence="1">
    <name type="scientific">Bacteriophage sp</name>
    <dbReference type="NCBI Taxonomy" id="38018"/>
    <lineage>
        <taxon>Viruses</taxon>
    </lineage>
</organism>
<accession>A0A8D9UHQ4</accession>
<evidence type="ECO:0000313" key="1">
    <source>
        <dbReference type="EMBL" id="DAD55780.1"/>
    </source>
</evidence>